<name>A0ABW3N8M2_9FLAO</name>
<dbReference type="Gene3D" id="3.40.30.10">
    <property type="entry name" value="Glutaredoxin"/>
    <property type="match status" value="1"/>
</dbReference>
<comment type="caution">
    <text evidence="2">The sequence shown here is derived from an EMBL/GenBank/DDBJ whole genome shotgun (WGS) entry which is preliminary data.</text>
</comment>
<organism evidence="2 3">
    <name type="scientific">Winogradskyella litorisediminis</name>
    <dbReference type="NCBI Taxonomy" id="1156618"/>
    <lineage>
        <taxon>Bacteria</taxon>
        <taxon>Pseudomonadati</taxon>
        <taxon>Bacteroidota</taxon>
        <taxon>Flavobacteriia</taxon>
        <taxon>Flavobacteriales</taxon>
        <taxon>Flavobacteriaceae</taxon>
        <taxon>Winogradskyella</taxon>
    </lineage>
</organism>
<protein>
    <submittedName>
        <fullName evidence="2">TlpA family protein disulfide reductase</fullName>
    </submittedName>
</protein>
<dbReference type="PANTHER" id="PTHR42852:SF17">
    <property type="entry name" value="THIOREDOXIN-LIKE PROTEIN HI_1115"/>
    <property type="match status" value="1"/>
</dbReference>
<dbReference type="PANTHER" id="PTHR42852">
    <property type="entry name" value="THIOL:DISULFIDE INTERCHANGE PROTEIN DSBE"/>
    <property type="match status" value="1"/>
</dbReference>
<dbReference type="Proteomes" id="UP001597013">
    <property type="component" value="Unassembled WGS sequence"/>
</dbReference>
<dbReference type="CDD" id="cd02966">
    <property type="entry name" value="TlpA_like_family"/>
    <property type="match status" value="1"/>
</dbReference>
<dbReference type="InterPro" id="IPR036249">
    <property type="entry name" value="Thioredoxin-like_sf"/>
</dbReference>
<evidence type="ECO:0000313" key="2">
    <source>
        <dbReference type="EMBL" id="MFD1063314.1"/>
    </source>
</evidence>
<dbReference type="Pfam" id="PF00578">
    <property type="entry name" value="AhpC-TSA"/>
    <property type="match status" value="1"/>
</dbReference>
<dbReference type="InterPro" id="IPR050553">
    <property type="entry name" value="Thioredoxin_ResA/DsbE_sf"/>
</dbReference>
<sequence length="183" mass="21247">MKRIIVLILLIGLSCKRSNNEVVKISSEAKSEETVKANNTSNENFSLAIYDYDGLKPLLSKDDGKVHVVNFWATWCAPCIKELPYFENINENYKNKNVEVLLVSLDFPRQYQTKLLPFLEKRDIKSKVVCFDDVDQNRWIPAINEDWSGALPATIIYKGEKRKFYEQSFTQEALETELKQFLN</sequence>
<dbReference type="PROSITE" id="PS51352">
    <property type="entry name" value="THIOREDOXIN_2"/>
    <property type="match status" value="1"/>
</dbReference>
<gene>
    <name evidence="2" type="ORF">ACFQ1Q_08640</name>
</gene>
<keyword evidence="3" id="KW-1185">Reference proteome</keyword>
<dbReference type="InterPro" id="IPR000866">
    <property type="entry name" value="AhpC/TSA"/>
</dbReference>
<evidence type="ECO:0000259" key="1">
    <source>
        <dbReference type="PROSITE" id="PS51352"/>
    </source>
</evidence>
<dbReference type="SUPFAM" id="SSF52833">
    <property type="entry name" value="Thioredoxin-like"/>
    <property type="match status" value="1"/>
</dbReference>
<dbReference type="EMBL" id="JBHTJL010000009">
    <property type="protein sequence ID" value="MFD1063314.1"/>
    <property type="molecule type" value="Genomic_DNA"/>
</dbReference>
<reference evidence="3" key="1">
    <citation type="journal article" date="2019" name="Int. J. Syst. Evol. Microbiol.">
        <title>The Global Catalogue of Microorganisms (GCM) 10K type strain sequencing project: providing services to taxonomists for standard genome sequencing and annotation.</title>
        <authorList>
            <consortium name="The Broad Institute Genomics Platform"/>
            <consortium name="The Broad Institute Genome Sequencing Center for Infectious Disease"/>
            <person name="Wu L."/>
            <person name="Ma J."/>
        </authorList>
    </citation>
    <scope>NUCLEOTIDE SEQUENCE [LARGE SCALE GENOMIC DNA]</scope>
    <source>
        <strain evidence="3">CCUG 62215</strain>
    </source>
</reference>
<dbReference type="InterPro" id="IPR013766">
    <property type="entry name" value="Thioredoxin_domain"/>
</dbReference>
<accession>A0ABW3N8M2</accession>
<dbReference type="PROSITE" id="PS51257">
    <property type="entry name" value="PROKAR_LIPOPROTEIN"/>
    <property type="match status" value="1"/>
</dbReference>
<evidence type="ECO:0000313" key="3">
    <source>
        <dbReference type="Proteomes" id="UP001597013"/>
    </source>
</evidence>
<proteinExistence type="predicted"/>
<feature type="domain" description="Thioredoxin" evidence="1">
    <location>
        <begin position="36"/>
        <end position="183"/>
    </location>
</feature>
<dbReference type="RefSeq" id="WP_386129955.1">
    <property type="nucleotide sequence ID" value="NZ_JBHTJL010000009.1"/>
</dbReference>